<dbReference type="SMART" id="SM00060">
    <property type="entry name" value="FN3"/>
    <property type="match status" value="2"/>
</dbReference>
<keyword evidence="13" id="KW-1185">Reference proteome</keyword>
<dbReference type="GO" id="GO:0005005">
    <property type="term" value="F:transmembrane-ephrin receptor activity"/>
    <property type="evidence" value="ECO:0007669"/>
    <property type="project" value="TreeGrafter"/>
</dbReference>
<gene>
    <name evidence="12" type="ORF">D5F01_LYC24812</name>
</gene>
<dbReference type="PANTHER" id="PTHR46877:SF10">
    <property type="entry name" value="EPHRIN TYPE-A RECEPTOR 6"/>
    <property type="match status" value="1"/>
</dbReference>
<dbReference type="EMBL" id="REGW02000879">
    <property type="protein sequence ID" value="KAE8277307.1"/>
    <property type="molecule type" value="Genomic_DNA"/>
</dbReference>
<dbReference type="PROSITE" id="PS50853">
    <property type="entry name" value="FN3"/>
    <property type="match status" value="2"/>
</dbReference>
<organism evidence="12 13">
    <name type="scientific">Larimichthys crocea</name>
    <name type="common">Large yellow croaker</name>
    <name type="synonym">Pseudosciaena crocea</name>
    <dbReference type="NCBI Taxonomy" id="215358"/>
    <lineage>
        <taxon>Eukaryota</taxon>
        <taxon>Metazoa</taxon>
        <taxon>Chordata</taxon>
        <taxon>Craniata</taxon>
        <taxon>Vertebrata</taxon>
        <taxon>Euteleostomi</taxon>
        <taxon>Actinopterygii</taxon>
        <taxon>Neopterygii</taxon>
        <taxon>Teleostei</taxon>
        <taxon>Neoteleostei</taxon>
        <taxon>Acanthomorphata</taxon>
        <taxon>Eupercaria</taxon>
        <taxon>Sciaenidae</taxon>
        <taxon>Larimichthys</taxon>
    </lineage>
</organism>
<evidence type="ECO:0000256" key="2">
    <source>
        <dbReference type="ARBA" id="ARBA00022692"/>
    </source>
</evidence>
<dbReference type="FunFam" id="2.10.50.10:FF:000001">
    <property type="entry name" value="Ephrin type-A receptor 5"/>
    <property type="match status" value="1"/>
</dbReference>
<keyword evidence="7 10" id="KW-1133">Transmembrane helix</keyword>
<keyword evidence="3" id="KW-0732">Signal</keyword>
<evidence type="ECO:0000256" key="10">
    <source>
        <dbReference type="SAM" id="Phobius"/>
    </source>
</evidence>
<dbReference type="Gene3D" id="2.10.50.10">
    <property type="entry name" value="Tumor Necrosis Factor Receptor, subunit A, domain 2"/>
    <property type="match status" value="1"/>
</dbReference>
<proteinExistence type="predicted"/>
<evidence type="ECO:0000313" key="12">
    <source>
        <dbReference type="EMBL" id="KAE8277307.1"/>
    </source>
</evidence>
<dbReference type="PANTHER" id="PTHR46877">
    <property type="entry name" value="EPH RECEPTOR A5"/>
    <property type="match status" value="1"/>
</dbReference>
<feature type="domain" description="Fibronectin type-III" evidence="11">
    <location>
        <begin position="179"/>
        <end position="274"/>
    </location>
</feature>
<evidence type="ECO:0000256" key="7">
    <source>
        <dbReference type="ARBA" id="ARBA00022989"/>
    </source>
</evidence>
<keyword evidence="6" id="KW-0067">ATP-binding</keyword>
<dbReference type="InterPro" id="IPR003961">
    <property type="entry name" value="FN3_dom"/>
</dbReference>
<protein>
    <submittedName>
        <fullName evidence="12">Ephrin type-A receptor 6</fullName>
    </submittedName>
</protein>
<evidence type="ECO:0000256" key="9">
    <source>
        <dbReference type="ARBA" id="ARBA00023170"/>
    </source>
</evidence>
<reference evidence="12 13" key="1">
    <citation type="submission" date="2019-07" db="EMBL/GenBank/DDBJ databases">
        <title>Chromosome genome assembly for large yellow croaker.</title>
        <authorList>
            <person name="Xiao S."/>
        </authorList>
    </citation>
    <scope>NUCLEOTIDE SEQUENCE [LARGE SCALE GENOMIC DNA]</scope>
    <source>
        <strain evidence="12">JMULYC20181020</strain>
        <tissue evidence="12">Muscle</tissue>
    </source>
</reference>
<dbReference type="FunFam" id="2.60.40.10:FF:000059">
    <property type="entry name" value="Ephrin type-A receptor 6"/>
    <property type="match status" value="1"/>
</dbReference>
<dbReference type="GO" id="GO:0005524">
    <property type="term" value="F:ATP binding"/>
    <property type="evidence" value="ECO:0007669"/>
    <property type="project" value="UniProtKB-KW"/>
</dbReference>
<name>A0A6G0HDK1_LARCR</name>
<comment type="caution">
    <text evidence="12">The sequence shown here is derived from an EMBL/GenBank/DDBJ whole genome shotgun (WGS) entry which is preliminary data.</text>
</comment>
<dbReference type="GO" id="GO:0005886">
    <property type="term" value="C:plasma membrane"/>
    <property type="evidence" value="ECO:0007669"/>
    <property type="project" value="TreeGrafter"/>
</dbReference>
<keyword evidence="4" id="KW-0677">Repeat</keyword>
<dbReference type="GO" id="GO:0030425">
    <property type="term" value="C:dendrite"/>
    <property type="evidence" value="ECO:0007669"/>
    <property type="project" value="TreeGrafter"/>
</dbReference>
<evidence type="ECO:0000259" key="11">
    <source>
        <dbReference type="PROSITE" id="PS50853"/>
    </source>
</evidence>
<dbReference type="Gene3D" id="2.60.40.10">
    <property type="entry name" value="Immunoglobulins"/>
    <property type="match status" value="2"/>
</dbReference>
<dbReference type="InterPro" id="IPR036116">
    <property type="entry name" value="FN3_sf"/>
</dbReference>
<accession>A0A6G0HDK1</accession>
<keyword evidence="9 12" id="KW-0675">Receptor</keyword>
<evidence type="ECO:0000256" key="3">
    <source>
        <dbReference type="ARBA" id="ARBA00022729"/>
    </source>
</evidence>
<feature type="domain" description="Fibronectin type-III" evidence="11">
    <location>
        <begin position="65"/>
        <end position="178"/>
    </location>
</feature>
<keyword evidence="8 10" id="KW-0472">Membrane</keyword>
<dbReference type="Proteomes" id="UP000424527">
    <property type="component" value="Unassembled WGS sequence"/>
</dbReference>
<dbReference type="InterPro" id="IPR013783">
    <property type="entry name" value="Ig-like_fold"/>
</dbReference>
<sequence>MAHTCNALYITACKPGSFKAYAGNTKCSKCPPHSSSHDQAATICHCDKGFYRAIKDSSAMACTRPPSAPRNLASLINDTALFLQWMPPSDTGGRTSSTYNILCQRCDGSIGDVTQCEPCEPDLRFIPRSLGLTGTSVAIIDYATHANYTFHVEAVNGVSGLGVAARSLANVTVNTHQAGPALVGVVRKDWATQNSIALSWSQVEQPPSDIVDYEVKYYEKEQEQLSYSSTRTKTPSVVVTGLRPSTVYVFHVRARTAAGYTAYSPNFVFATAAEDPDIADQGQVLVVVTASVGGFSLLVILTLFLLITGR</sequence>
<comment type="subcellular location">
    <subcellularLocation>
        <location evidence="1">Membrane</location>
        <topology evidence="1">Single-pass membrane protein</topology>
    </subcellularLocation>
</comment>
<dbReference type="CDD" id="cd00063">
    <property type="entry name" value="FN3"/>
    <property type="match status" value="2"/>
</dbReference>
<evidence type="ECO:0000256" key="8">
    <source>
        <dbReference type="ARBA" id="ARBA00023136"/>
    </source>
</evidence>
<dbReference type="PRINTS" id="PR00014">
    <property type="entry name" value="FNTYPEIII"/>
</dbReference>
<dbReference type="GO" id="GO:0007411">
    <property type="term" value="P:axon guidance"/>
    <property type="evidence" value="ECO:0007669"/>
    <property type="project" value="TreeGrafter"/>
</dbReference>
<dbReference type="Pfam" id="PF00041">
    <property type="entry name" value="fn3"/>
    <property type="match status" value="1"/>
</dbReference>
<keyword evidence="2 10" id="KW-0812">Transmembrane</keyword>
<evidence type="ECO:0000256" key="6">
    <source>
        <dbReference type="ARBA" id="ARBA00022840"/>
    </source>
</evidence>
<evidence type="ECO:0000256" key="1">
    <source>
        <dbReference type="ARBA" id="ARBA00004167"/>
    </source>
</evidence>
<dbReference type="SUPFAM" id="SSF49265">
    <property type="entry name" value="Fibronectin type III"/>
    <property type="match status" value="1"/>
</dbReference>
<dbReference type="InterPro" id="IPR050449">
    <property type="entry name" value="Ephrin_rcpt_TKs"/>
</dbReference>
<evidence type="ECO:0000256" key="5">
    <source>
        <dbReference type="ARBA" id="ARBA00022741"/>
    </source>
</evidence>
<dbReference type="AlphaFoldDB" id="A0A6G0HDK1"/>
<evidence type="ECO:0000313" key="13">
    <source>
        <dbReference type="Proteomes" id="UP000424527"/>
    </source>
</evidence>
<feature type="transmembrane region" description="Helical" evidence="10">
    <location>
        <begin position="284"/>
        <end position="307"/>
    </location>
</feature>
<keyword evidence="5" id="KW-0547">Nucleotide-binding</keyword>
<evidence type="ECO:0000256" key="4">
    <source>
        <dbReference type="ARBA" id="ARBA00022737"/>
    </source>
</evidence>